<dbReference type="Proteomes" id="UP000285725">
    <property type="component" value="Unassembled WGS sequence"/>
</dbReference>
<dbReference type="InterPro" id="IPR013783">
    <property type="entry name" value="Ig-like_fold"/>
</dbReference>
<keyword evidence="2" id="KW-0378">Hydrolase</keyword>
<dbReference type="GO" id="GO:0004553">
    <property type="term" value="F:hydrolase activity, hydrolyzing O-glycosyl compounds"/>
    <property type="evidence" value="ECO:0007669"/>
    <property type="project" value="InterPro"/>
</dbReference>
<sequence length="794" mass="88076">MVLLKSNGDFPLKEPQKVDLYGNGARRTIKGGTGSGDVNVRHFSTIEEGLINAGFKIGTTDWLDNYDAIWEEAHNEFCNNLKNKIDKEGFSAFMQGLGAVMPEPEYDIPIIGNADTAIYVLGRVSGEGSDREVVEGDFKLTKTEIKTILQLNETYKKFILVLNVGGVVDISPIVEKVNNILLISQTGIAIGDSFADVLLGKANPSGKLSTTWAKYNDYPLLGDFGTVDDTRYKEGIYVGYRYFDTVNVKPIFPFGYGKSYTTFDWKVVLINRDKSEISLVVEIKNNGHYKGKEVLQVYASVPSEKFDQPYQILATFKKTKELQPGESEVVSMTFDMRNLASFDTETFSKILEAGDYIIRLGNSSSQTEPIALINISTTTLVQKLSNSGGQADFDDWIPEQEIHHKLESNLQVIQMNSDDIHQISIEPYEVKQRVKDFVKQLSDEELAYTCLGGFEDSGNNSFIGNAGMLVAGAAGETTSKIKNLPPIVMADGPAGVRLSRKYYRDETGAHSLDTDSFDSMMEVVPDSMIKILGLDKMEEPKIVGEVFEQYCTAIPIGTAIGQSWNTELAEQLGELVGEEMKIYGVQIWLAPALNIHRNPLCGRNFEYYSEDPLVSGKLAAAITIGVQKHKGLGVSIKHFCCNNQETNRMWNNSIVSQRALRDLYLKGFEIAILESNPLTVMSSYNLLNGEHTSQRIDLLETILRKEWGYQGLVMSDWVIAGLSERSNNKYPSAIASGSIKAGNDLMMPGGVLDYQDLMGALHSTDSSYPISRVELERNASRVIELVEKLTNVEV</sequence>
<dbReference type="InterPro" id="IPR001764">
    <property type="entry name" value="Glyco_hydro_3_N"/>
</dbReference>
<organism evidence="4 5">
    <name type="scientific">Streptococcus parasanguinis</name>
    <dbReference type="NCBI Taxonomy" id="1318"/>
    <lineage>
        <taxon>Bacteria</taxon>
        <taxon>Bacillati</taxon>
        <taxon>Bacillota</taxon>
        <taxon>Bacilli</taxon>
        <taxon>Lactobacillales</taxon>
        <taxon>Streptococcaceae</taxon>
        <taxon>Streptococcus</taxon>
    </lineage>
</organism>
<evidence type="ECO:0000256" key="2">
    <source>
        <dbReference type="ARBA" id="ARBA00022801"/>
    </source>
</evidence>
<dbReference type="Gene3D" id="3.40.50.1700">
    <property type="entry name" value="Glycoside hydrolase family 3 C-terminal domain"/>
    <property type="match status" value="1"/>
</dbReference>
<dbReference type="PANTHER" id="PTHR42715:SF10">
    <property type="entry name" value="BETA-GLUCOSIDASE"/>
    <property type="match status" value="1"/>
</dbReference>
<dbReference type="Gene3D" id="2.60.40.10">
    <property type="entry name" value="Immunoglobulins"/>
    <property type="match status" value="1"/>
</dbReference>
<dbReference type="SUPFAM" id="SSF52279">
    <property type="entry name" value="Beta-D-glucan exohydrolase, C-terminal domain"/>
    <property type="match status" value="1"/>
</dbReference>
<dbReference type="Pfam" id="PF00933">
    <property type="entry name" value="Glyco_hydro_3"/>
    <property type="match status" value="1"/>
</dbReference>
<dbReference type="InterPro" id="IPR002772">
    <property type="entry name" value="Glyco_hydro_3_C"/>
</dbReference>
<evidence type="ECO:0000259" key="3">
    <source>
        <dbReference type="SMART" id="SM01217"/>
    </source>
</evidence>
<protein>
    <recommendedName>
        <fullName evidence="3">Fibronectin type III-like domain-containing protein</fullName>
    </recommendedName>
</protein>
<dbReference type="AlphaFoldDB" id="A0AAE8AFH5"/>
<dbReference type="PRINTS" id="PR00133">
    <property type="entry name" value="GLHYDRLASE3"/>
</dbReference>
<dbReference type="SUPFAM" id="SSF51445">
    <property type="entry name" value="(Trans)glycosidases"/>
    <property type="match status" value="1"/>
</dbReference>
<evidence type="ECO:0000256" key="1">
    <source>
        <dbReference type="ARBA" id="ARBA00005336"/>
    </source>
</evidence>
<dbReference type="SMART" id="SM01217">
    <property type="entry name" value="Fn3_like"/>
    <property type="match status" value="1"/>
</dbReference>
<dbReference type="InterPro" id="IPR036881">
    <property type="entry name" value="Glyco_hydro_3_C_sf"/>
</dbReference>
<dbReference type="Pfam" id="PF14310">
    <property type="entry name" value="Fn3-like"/>
    <property type="match status" value="1"/>
</dbReference>
<name>A0AAE8AFH5_STRPA</name>
<comment type="caution">
    <text evidence="4">The sequence shown here is derived from an EMBL/GenBank/DDBJ whole genome shotgun (WGS) entry which is preliminary data.</text>
</comment>
<dbReference type="InterPro" id="IPR036962">
    <property type="entry name" value="Glyco_hydro_3_N_sf"/>
</dbReference>
<dbReference type="InterPro" id="IPR050288">
    <property type="entry name" value="Cellulose_deg_GH3"/>
</dbReference>
<dbReference type="Gene3D" id="3.20.20.300">
    <property type="entry name" value="Glycoside hydrolase, family 3, N-terminal domain"/>
    <property type="match status" value="1"/>
</dbReference>
<dbReference type="InterPro" id="IPR026891">
    <property type="entry name" value="Fn3-like"/>
</dbReference>
<gene>
    <name evidence="4" type="ORF">DWZ19_01605</name>
</gene>
<evidence type="ECO:0000313" key="4">
    <source>
        <dbReference type="EMBL" id="RHN27545.1"/>
    </source>
</evidence>
<proteinExistence type="inferred from homology"/>
<feature type="domain" description="Fibronectin type III-like" evidence="3">
    <location>
        <begin position="293"/>
        <end position="364"/>
    </location>
</feature>
<accession>A0AAE8AFH5</accession>
<evidence type="ECO:0000313" key="5">
    <source>
        <dbReference type="Proteomes" id="UP000285725"/>
    </source>
</evidence>
<dbReference type="GO" id="GO:0005975">
    <property type="term" value="P:carbohydrate metabolic process"/>
    <property type="evidence" value="ECO:0007669"/>
    <property type="project" value="InterPro"/>
</dbReference>
<comment type="similarity">
    <text evidence="1">Belongs to the glycosyl hydrolase 3 family.</text>
</comment>
<dbReference type="Pfam" id="PF01915">
    <property type="entry name" value="Glyco_hydro_3_C"/>
    <property type="match status" value="1"/>
</dbReference>
<reference evidence="4 5" key="1">
    <citation type="submission" date="2018-08" db="EMBL/GenBank/DDBJ databases">
        <title>A genome reference for cultivated species of the human gut microbiota.</title>
        <authorList>
            <person name="Zou Y."/>
            <person name="Xue W."/>
            <person name="Luo G."/>
        </authorList>
    </citation>
    <scope>NUCLEOTIDE SEQUENCE [LARGE SCALE GENOMIC DNA]</scope>
    <source>
        <strain evidence="4 5">AF30-12BH</strain>
    </source>
</reference>
<dbReference type="EMBL" id="QRQU01000001">
    <property type="protein sequence ID" value="RHN27545.1"/>
    <property type="molecule type" value="Genomic_DNA"/>
</dbReference>
<dbReference type="InterPro" id="IPR017853">
    <property type="entry name" value="GH"/>
</dbReference>
<dbReference type="PANTHER" id="PTHR42715">
    <property type="entry name" value="BETA-GLUCOSIDASE"/>
    <property type="match status" value="1"/>
</dbReference>